<evidence type="ECO:0000313" key="2">
    <source>
        <dbReference type="Proteomes" id="UP000199208"/>
    </source>
</evidence>
<dbReference type="AlphaFoldDB" id="A0A1G5RXE3"/>
<dbReference type="PANTHER" id="PTHR38436">
    <property type="entry name" value="POLYKETIDE CYCLASE SNOAL-LIKE DOMAIN"/>
    <property type="match status" value="1"/>
</dbReference>
<dbReference type="EMBL" id="FMWL01000005">
    <property type="protein sequence ID" value="SCZ78577.1"/>
    <property type="molecule type" value="Genomic_DNA"/>
</dbReference>
<name>A0A1G5RXE3_9FIRM</name>
<dbReference type="STRING" id="1120920.SAMN03080599_01311"/>
<dbReference type="RefSeq" id="WP_092590101.1">
    <property type="nucleotide sequence ID" value="NZ_FMWL01000005.1"/>
</dbReference>
<gene>
    <name evidence="1" type="ORF">SAMN03080599_01311</name>
</gene>
<reference evidence="1 2" key="1">
    <citation type="submission" date="2016-10" db="EMBL/GenBank/DDBJ databases">
        <authorList>
            <person name="de Groot N.N."/>
        </authorList>
    </citation>
    <scope>NUCLEOTIDE SEQUENCE [LARGE SCALE GENOMIC DNA]</scope>
    <source>
        <strain evidence="1 2">DSM 2784</strain>
    </source>
</reference>
<organism evidence="1 2">
    <name type="scientific">Acidaminobacter hydrogenoformans DSM 2784</name>
    <dbReference type="NCBI Taxonomy" id="1120920"/>
    <lineage>
        <taxon>Bacteria</taxon>
        <taxon>Bacillati</taxon>
        <taxon>Bacillota</taxon>
        <taxon>Clostridia</taxon>
        <taxon>Peptostreptococcales</taxon>
        <taxon>Acidaminobacteraceae</taxon>
        <taxon>Acidaminobacter</taxon>
    </lineage>
</organism>
<evidence type="ECO:0000313" key="1">
    <source>
        <dbReference type="EMBL" id="SCZ78577.1"/>
    </source>
</evidence>
<dbReference type="InterPro" id="IPR009959">
    <property type="entry name" value="Cyclase_SnoaL-like"/>
</dbReference>
<sequence length="407" mass="46857">MSEANIKDLPVKQTKLAETDTVQFEEAYATKHNDTSVTCKALDSVIFYGETSEVNAVGHHDYNDFLKLTRSKQILTGFDPQYHDFVDYIMKITHQIWEEKGIGIIYDTYHNNVTMHLGSFNLSGIQSVISGTLQTLHAFPDRRLIGQNVIWSRHGENGYLSSHRILSTATNLNDSSFGPATGKRISFRTTVDCAAENNRIYEEWLVRDNLWIVRQLGYDPHEVARRMAKQTVAAGVQVTHFGLDENMRGQIMPEKYVAKDHDIGEWVLQAMSEMYQCRLFNKVTQYYNENSVVHYICDKDLTGHLQIQGMFIHFFASFPNANFIVERVTCNEGIERETYDVAVRWRLSGMHEGYGYFGKPSFKPVEILGITHFSIVERKIVEEWVTFDALDVLKQTYAGDFEREDQQ</sequence>
<dbReference type="GO" id="GO:0030638">
    <property type="term" value="P:polyketide metabolic process"/>
    <property type="evidence" value="ECO:0007669"/>
    <property type="project" value="InterPro"/>
</dbReference>
<dbReference type="Gene3D" id="3.10.450.50">
    <property type="match status" value="2"/>
</dbReference>
<accession>A0A1G5RXE3</accession>
<dbReference type="OrthoDB" id="2769928at2"/>
<dbReference type="Pfam" id="PF07366">
    <property type="entry name" value="SnoaL"/>
    <property type="match status" value="1"/>
</dbReference>
<dbReference type="InterPro" id="IPR032710">
    <property type="entry name" value="NTF2-like_dom_sf"/>
</dbReference>
<keyword evidence="2" id="KW-1185">Reference proteome</keyword>
<dbReference type="Proteomes" id="UP000199208">
    <property type="component" value="Unassembled WGS sequence"/>
</dbReference>
<protein>
    <submittedName>
        <fullName evidence="1">SnoaL-like polyketide cyclase</fullName>
    </submittedName>
</protein>
<proteinExistence type="predicted"/>
<dbReference type="SUPFAM" id="SSF54427">
    <property type="entry name" value="NTF2-like"/>
    <property type="match status" value="2"/>
</dbReference>
<dbReference type="PANTHER" id="PTHR38436:SF1">
    <property type="entry name" value="ESTER CYCLASE"/>
    <property type="match status" value="1"/>
</dbReference>